<feature type="signal peptide" evidence="1">
    <location>
        <begin position="1"/>
        <end position="17"/>
    </location>
</feature>
<dbReference type="CDD" id="cd23992">
    <property type="entry name" value="PBP_GOBP"/>
    <property type="match status" value="1"/>
</dbReference>
<protein>
    <submittedName>
        <fullName evidence="2">Odorant-binding protein 29</fullName>
    </submittedName>
</protein>
<organism evidence="2">
    <name type="scientific">Encarsia formosa</name>
    <name type="common">Whitefly parasite</name>
    <dbReference type="NCBI Taxonomy" id="32400"/>
    <lineage>
        <taxon>Eukaryota</taxon>
        <taxon>Metazoa</taxon>
        <taxon>Ecdysozoa</taxon>
        <taxon>Arthropoda</taxon>
        <taxon>Hexapoda</taxon>
        <taxon>Insecta</taxon>
        <taxon>Pterygota</taxon>
        <taxon>Neoptera</taxon>
        <taxon>Endopterygota</taxon>
        <taxon>Hymenoptera</taxon>
        <taxon>Apocrita</taxon>
        <taxon>Proctotrupomorpha</taxon>
        <taxon>Chalcidoidea</taxon>
        <taxon>Aphelinidae</taxon>
        <taxon>Coccophaginae</taxon>
        <taxon>Encarsia</taxon>
    </lineage>
</organism>
<evidence type="ECO:0000256" key="1">
    <source>
        <dbReference type="SAM" id="SignalP"/>
    </source>
</evidence>
<proteinExistence type="evidence at transcript level"/>
<dbReference type="GO" id="GO:0005549">
    <property type="term" value="F:odorant binding"/>
    <property type="evidence" value="ECO:0007669"/>
    <property type="project" value="InterPro"/>
</dbReference>
<dbReference type="InterPro" id="IPR006170">
    <property type="entry name" value="PBP/GOBP"/>
</dbReference>
<reference evidence="2" key="1">
    <citation type="submission" date="2019-05" db="EMBL/GenBank/DDBJ databases">
        <title>The identification and expression analysis of odorant binding protein genes in Encarsia formosa by antennal transcriptome analysis.</title>
        <authorList>
            <person name="He Y."/>
        </authorList>
    </citation>
    <scope>NUCLEOTIDE SEQUENCE</scope>
    <source>
        <tissue evidence="2">Antenna</tissue>
    </source>
</reference>
<dbReference type="AlphaFoldDB" id="A0A514TTY2"/>
<accession>A0A514TTY2</accession>
<dbReference type="SMART" id="SM00708">
    <property type="entry name" value="PhBP"/>
    <property type="match status" value="1"/>
</dbReference>
<feature type="chain" id="PRO_5021736351" evidence="1">
    <location>
        <begin position="18"/>
        <end position="140"/>
    </location>
</feature>
<name>A0A514TTY2_ENCFO</name>
<keyword evidence="1" id="KW-0732">Signal</keyword>
<dbReference type="SUPFAM" id="SSF47565">
    <property type="entry name" value="Insect pheromone/odorant-binding proteins"/>
    <property type="match status" value="1"/>
</dbReference>
<dbReference type="Pfam" id="PF01395">
    <property type="entry name" value="PBP_GOBP"/>
    <property type="match status" value="1"/>
</dbReference>
<dbReference type="InterPro" id="IPR036728">
    <property type="entry name" value="PBP_GOBP_sf"/>
</dbReference>
<dbReference type="EMBL" id="MK990494">
    <property type="protein sequence ID" value="QDJ95972.1"/>
    <property type="molecule type" value="mRNA"/>
</dbReference>
<sequence length="140" mass="15197">MKAFVTFFALCLAAVHAAGLTDDQKAKLADYKKSCFVETGADPNAFENYKANIVKGVEVKFDDKMNCFAACMLKKIGIMRPDGTIDEAVARSKVPKELPQDKVDQAINTCKTQVGKDNCEIGGKVTGCLVKTKVLEMILA</sequence>
<dbReference type="Gene3D" id="1.10.238.20">
    <property type="entry name" value="Pheromone/general odorant binding protein domain"/>
    <property type="match status" value="1"/>
</dbReference>
<evidence type="ECO:0000313" key="2">
    <source>
        <dbReference type="EMBL" id="QDJ95972.1"/>
    </source>
</evidence>